<dbReference type="GO" id="GO:0046677">
    <property type="term" value="P:response to antibiotic"/>
    <property type="evidence" value="ECO:0007669"/>
    <property type="project" value="UniProtKB-KW"/>
</dbReference>
<dbReference type="AlphaFoldDB" id="A0A840Y6C3"/>
<feature type="domain" description="VOC" evidence="4">
    <location>
        <begin position="1"/>
        <end position="114"/>
    </location>
</feature>
<dbReference type="InterPro" id="IPR037523">
    <property type="entry name" value="VOC_core"/>
</dbReference>
<comment type="similarity">
    <text evidence="1">Belongs to the bleomycin resistance protein family.</text>
</comment>
<sequence>MAAAPILRCRDIDRAERFYREVLGGTANWAWGEGNPGYRSVTVFGAELHLSSFAGDGAFGTAVYIRVDEVDAIAARIGSVAPDCIEHGPEDQPWGQRELYVRDPDNNQLRFGQAVGRAGTD</sequence>
<dbReference type="PROSITE" id="PS51819">
    <property type="entry name" value="VOC"/>
    <property type="match status" value="1"/>
</dbReference>
<keyword evidence="6" id="KW-1185">Reference proteome</keyword>
<accession>A0A840Y6C3</accession>
<dbReference type="CDD" id="cd08349">
    <property type="entry name" value="BLMA_like"/>
    <property type="match status" value="1"/>
</dbReference>
<dbReference type="SUPFAM" id="SSF54593">
    <property type="entry name" value="Glyoxalase/Bleomycin resistance protein/Dihydroxybiphenyl dioxygenase"/>
    <property type="match status" value="1"/>
</dbReference>
<keyword evidence="5" id="KW-0560">Oxidoreductase</keyword>
<dbReference type="Gene3D" id="3.10.180.10">
    <property type="entry name" value="2,3-Dihydroxybiphenyl 1,2-Dioxygenase, domain 1"/>
    <property type="match status" value="1"/>
</dbReference>
<keyword evidence="5" id="KW-0223">Dioxygenase</keyword>
<gene>
    <name evidence="5" type="ORF">FHS88_004084</name>
</gene>
<dbReference type="RefSeq" id="WP_184487282.1">
    <property type="nucleotide sequence ID" value="NZ_JAAEDJ010000210.1"/>
</dbReference>
<dbReference type="InterPro" id="IPR029068">
    <property type="entry name" value="Glyas_Bleomycin-R_OHBP_Dase"/>
</dbReference>
<dbReference type="Proteomes" id="UP000562254">
    <property type="component" value="Unassembled WGS sequence"/>
</dbReference>
<evidence type="ECO:0000256" key="1">
    <source>
        <dbReference type="ARBA" id="ARBA00011051"/>
    </source>
</evidence>
<keyword evidence="3" id="KW-0046">Antibiotic resistance</keyword>
<dbReference type="EMBL" id="JACIJE010000026">
    <property type="protein sequence ID" value="MBB5691917.1"/>
    <property type="molecule type" value="Genomic_DNA"/>
</dbReference>
<protein>
    <recommendedName>
        <fullName evidence="2">Bleomycin resistance protein</fullName>
    </recommendedName>
</protein>
<evidence type="ECO:0000259" key="4">
    <source>
        <dbReference type="PROSITE" id="PS51819"/>
    </source>
</evidence>
<proteinExistence type="inferred from homology"/>
<dbReference type="InterPro" id="IPR000335">
    <property type="entry name" value="Bleomycin-R"/>
</dbReference>
<keyword evidence="5" id="KW-0456">Lyase</keyword>
<name>A0A840Y6C3_9PROT</name>
<dbReference type="GO" id="GO:0051213">
    <property type="term" value="F:dioxygenase activity"/>
    <property type="evidence" value="ECO:0007669"/>
    <property type="project" value="UniProtKB-KW"/>
</dbReference>
<dbReference type="GO" id="GO:0016829">
    <property type="term" value="F:lyase activity"/>
    <property type="evidence" value="ECO:0007669"/>
    <property type="project" value="UniProtKB-KW"/>
</dbReference>
<comment type="caution">
    <text evidence="5">The sequence shown here is derived from an EMBL/GenBank/DDBJ whole genome shotgun (WGS) entry which is preliminary data.</text>
</comment>
<evidence type="ECO:0000256" key="3">
    <source>
        <dbReference type="ARBA" id="ARBA00023251"/>
    </source>
</evidence>
<organism evidence="5 6">
    <name type="scientific">Neoroseomonas alkaliterrae</name>
    <dbReference type="NCBI Taxonomy" id="1452450"/>
    <lineage>
        <taxon>Bacteria</taxon>
        <taxon>Pseudomonadati</taxon>
        <taxon>Pseudomonadota</taxon>
        <taxon>Alphaproteobacteria</taxon>
        <taxon>Acetobacterales</taxon>
        <taxon>Acetobacteraceae</taxon>
        <taxon>Neoroseomonas</taxon>
    </lineage>
</organism>
<dbReference type="Pfam" id="PF19581">
    <property type="entry name" value="Glyoxalase_7"/>
    <property type="match status" value="1"/>
</dbReference>
<evidence type="ECO:0000313" key="6">
    <source>
        <dbReference type="Proteomes" id="UP000562254"/>
    </source>
</evidence>
<reference evidence="5 6" key="1">
    <citation type="submission" date="2020-08" db="EMBL/GenBank/DDBJ databases">
        <title>Genomic Encyclopedia of Type Strains, Phase IV (KMG-IV): sequencing the most valuable type-strain genomes for metagenomic binning, comparative biology and taxonomic classification.</title>
        <authorList>
            <person name="Goeker M."/>
        </authorList>
    </citation>
    <scope>NUCLEOTIDE SEQUENCE [LARGE SCALE GENOMIC DNA]</scope>
    <source>
        <strain evidence="5 6">DSM 25895</strain>
    </source>
</reference>
<evidence type="ECO:0000256" key="2">
    <source>
        <dbReference type="ARBA" id="ARBA00021572"/>
    </source>
</evidence>
<evidence type="ECO:0000313" key="5">
    <source>
        <dbReference type="EMBL" id="MBB5691917.1"/>
    </source>
</evidence>